<dbReference type="GO" id="GO:0016540">
    <property type="term" value="P:protein autoprocessing"/>
    <property type="evidence" value="ECO:0007669"/>
    <property type="project" value="InterPro"/>
</dbReference>
<dbReference type="PANTHER" id="PTHR46706">
    <property type="entry name" value="PROTEIN QUA-1-RELATED"/>
    <property type="match status" value="1"/>
</dbReference>
<dbReference type="InterPro" id="IPR001767">
    <property type="entry name" value="Hedgehog_Hint"/>
</dbReference>
<gene>
    <name evidence="3" type="ORF">GPECTOR_2g1538</name>
</gene>
<dbReference type="Proteomes" id="UP000075714">
    <property type="component" value="Unassembled WGS sequence"/>
</dbReference>
<sequence>MPITTASEGCNLIRNGINQFLTTSAGVDPALGTTSHLVAMTVLSQTGCDGSSSSSSSGDGPTPAASGVSGRVRDDRGTYYVVQCTASSCAVSYDVHATLAAAGAMLDGSDDASITGTAQRRLQQANWGSCMRVVTLFNGKQCCWKCGNNYDLDGKCGCKSSPGKDNGEQCFPADATVLGRASPVRMDELQYGDLVRSRDRATGAEVHRPVYVFGHRDADRTEPFLHLTAATAGGAAVRVERSLVLTAHHFLPVCVGSSSSSSREDELLLARRCALDGVQVCQQFMSAHARCLTSGVGA</sequence>
<dbReference type="Pfam" id="PF01079">
    <property type="entry name" value="Hint"/>
    <property type="match status" value="1"/>
</dbReference>
<evidence type="ECO:0000256" key="1">
    <source>
        <dbReference type="SAM" id="MobiDB-lite"/>
    </source>
</evidence>
<evidence type="ECO:0000313" key="3">
    <source>
        <dbReference type="EMBL" id="KXZ55986.1"/>
    </source>
</evidence>
<accession>A0A150H1E5</accession>
<evidence type="ECO:0000313" key="4">
    <source>
        <dbReference type="Proteomes" id="UP000075714"/>
    </source>
</evidence>
<name>A0A150H1E5_GONPE</name>
<reference evidence="4" key="1">
    <citation type="journal article" date="2016" name="Nat. Commun.">
        <title>The Gonium pectorale genome demonstrates co-option of cell cycle regulation during the evolution of multicellularity.</title>
        <authorList>
            <person name="Hanschen E.R."/>
            <person name="Marriage T.N."/>
            <person name="Ferris P.J."/>
            <person name="Hamaji T."/>
            <person name="Toyoda A."/>
            <person name="Fujiyama A."/>
            <person name="Neme R."/>
            <person name="Noguchi H."/>
            <person name="Minakuchi Y."/>
            <person name="Suzuki M."/>
            <person name="Kawai-Toyooka H."/>
            <person name="Smith D.R."/>
            <person name="Sparks H."/>
            <person name="Anderson J."/>
            <person name="Bakaric R."/>
            <person name="Luria V."/>
            <person name="Karger A."/>
            <person name="Kirschner M.W."/>
            <person name="Durand P.M."/>
            <person name="Michod R.E."/>
            <person name="Nozaki H."/>
            <person name="Olson B.J."/>
        </authorList>
    </citation>
    <scope>NUCLEOTIDE SEQUENCE [LARGE SCALE GENOMIC DNA]</scope>
    <source>
        <strain evidence="4">NIES-2863</strain>
    </source>
</reference>
<feature type="compositionally biased region" description="Low complexity" evidence="1">
    <location>
        <begin position="49"/>
        <end position="67"/>
    </location>
</feature>
<evidence type="ECO:0000259" key="2">
    <source>
        <dbReference type="Pfam" id="PF01079"/>
    </source>
</evidence>
<organism evidence="3 4">
    <name type="scientific">Gonium pectorale</name>
    <name type="common">Green alga</name>
    <dbReference type="NCBI Taxonomy" id="33097"/>
    <lineage>
        <taxon>Eukaryota</taxon>
        <taxon>Viridiplantae</taxon>
        <taxon>Chlorophyta</taxon>
        <taxon>core chlorophytes</taxon>
        <taxon>Chlorophyceae</taxon>
        <taxon>CS clade</taxon>
        <taxon>Chlamydomonadales</taxon>
        <taxon>Volvocaceae</taxon>
        <taxon>Gonium</taxon>
    </lineage>
</organism>
<dbReference type="PANTHER" id="PTHR46706:SF12">
    <property type="entry name" value="PROTEIN QUA-1-RELATED"/>
    <property type="match status" value="1"/>
</dbReference>
<dbReference type="Gene3D" id="2.170.16.10">
    <property type="entry name" value="Hedgehog/Intein (Hint) domain"/>
    <property type="match status" value="1"/>
</dbReference>
<comment type="caution">
    <text evidence="3">The sequence shown here is derived from an EMBL/GenBank/DDBJ whole genome shotgun (WGS) entry which is preliminary data.</text>
</comment>
<dbReference type="OrthoDB" id="5212at2759"/>
<dbReference type="EMBL" id="LSYV01000003">
    <property type="protein sequence ID" value="KXZ55986.1"/>
    <property type="molecule type" value="Genomic_DNA"/>
</dbReference>
<feature type="region of interest" description="Disordered" evidence="1">
    <location>
        <begin position="49"/>
        <end position="70"/>
    </location>
</feature>
<proteinExistence type="predicted"/>
<dbReference type="InterPro" id="IPR052140">
    <property type="entry name" value="Dev_Signal_Hedgehog-like"/>
</dbReference>
<dbReference type="SUPFAM" id="SSF51294">
    <property type="entry name" value="Hedgehog/intein (Hint) domain"/>
    <property type="match status" value="1"/>
</dbReference>
<keyword evidence="4" id="KW-1185">Reference proteome</keyword>
<protein>
    <recommendedName>
        <fullName evidence="2">Hedgehog protein Hint domain-containing protein</fullName>
    </recommendedName>
</protein>
<dbReference type="InterPro" id="IPR036844">
    <property type="entry name" value="Hint_dom_sf"/>
</dbReference>
<feature type="domain" description="Hedgehog protein Hint" evidence="2">
    <location>
        <begin position="167"/>
        <end position="274"/>
    </location>
</feature>
<dbReference type="AlphaFoldDB" id="A0A150H1E5"/>